<gene>
    <name evidence="1" type="ORF">QJS10_CPB20g01146</name>
</gene>
<sequence>MNTAASREQRLQGIQLGIRRRLNPNPLLSAQMNSYVYQAFALSKQSSRALTTKESHTIMRVTSVTAKSMSKKMEHIVTNVTCLV</sequence>
<proteinExistence type="predicted"/>
<reference evidence="1" key="1">
    <citation type="journal article" date="2023" name="Nat. Commun.">
        <title>Diploid and tetraploid genomes of Acorus and the evolution of monocots.</title>
        <authorList>
            <person name="Ma L."/>
            <person name="Liu K.W."/>
            <person name="Li Z."/>
            <person name="Hsiao Y.Y."/>
            <person name="Qi Y."/>
            <person name="Fu T."/>
            <person name="Tang G.D."/>
            <person name="Zhang D."/>
            <person name="Sun W.H."/>
            <person name="Liu D.K."/>
            <person name="Li Y."/>
            <person name="Chen G.Z."/>
            <person name="Liu X.D."/>
            <person name="Liao X.Y."/>
            <person name="Jiang Y.T."/>
            <person name="Yu X."/>
            <person name="Hao Y."/>
            <person name="Huang J."/>
            <person name="Zhao X.W."/>
            <person name="Ke S."/>
            <person name="Chen Y.Y."/>
            <person name="Wu W.L."/>
            <person name="Hsu J.L."/>
            <person name="Lin Y.F."/>
            <person name="Huang M.D."/>
            <person name="Li C.Y."/>
            <person name="Huang L."/>
            <person name="Wang Z.W."/>
            <person name="Zhao X."/>
            <person name="Zhong W.Y."/>
            <person name="Peng D.H."/>
            <person name="Ahmad S."/>
            <person name="Lan S."/>
            <person name="Zhang J.S."/>
            <person name="Tsai W.C."/>
            <person name="Van de Peer Y."/>
            <person name="Liu Z.J."/>
        </authorList>
    </citation>
    <scope>NUCLEOTIDE SEQUENCE</scope>
    <source>
        <strain evidence="1">CP</strain>
    </source>
</reference>
<evidence type="ECO:0000313" key="2">
    <source>
        <dbReference type="Proteomes" id="UP001180020"/>
    </source>
</evidence>
<comment type="caution">
    <text evidence="1">The sequence shown here is derived from an EMBL/GenBank/DDBJ whole genome shotgun (WGS) entry which is preliminary data.</text>
</comment>
<reference evidence="1" key="2">
    <citation type="submission" date="2023-06" db="EMBL/GenBank/DDBJ databases">
        <authorList>
            <person name="Ma L."/>
            <person name="Liu K.-W."/>
            <person name="Li Z."/>
            <person name="Hsiao Y.-Y."/>
            <person name="Qi Y."/>
            <person name="Fu T."/>
            <person name="Tang G."/>
            <person name="Zhang D."/>
            <person name="Sun W.-H."/>
            <person name="Liu D.-K."/>
            <person name="Li Y."/>
            <person name="Chen G.-Z."/>
            <person name="Liu X.-D."/>
            <person name="Liao X.-Y."/>
            <person name="Jiang Y.-T."/>
            <person name="Yu X."/>
            <person name="Hao Y."/>
            <person name="Huang J."/>
            <person name="Zhao X.-W."/>
            <person name="Ke S."/>
            <person name="Chen Y.-Y."/>
            <person name="Wu W.-L."/>
            <person name="Hsu J.-L."/>
            <person name="Lin Y.-F."/>
            <person name="Huang M.-D."/>
            <person name="Li C.-Y."/>
            <person name="Huang L."/>
            <person name="Wang Z.-W."/>
            <person name="Zhao X."/>
            <person name="Zhong W.-Y."/>
            <person name="Peng D.-H."/>
            <person name="Ahmad S."/>
            <person name="Lan S."/>
            <person name="Zhang J.-S."/>
            <person name="Tsai W.-C."/>
            <person name="Van De Peer Y."/>
            <person name="Liu Z.-J."/>
        </authorList>
    </citation>
    <scope>NUCLEOTIDE SEQUENCE</scope>
    <source>
        <strain evidence="1">CP</strain>
        <tissue evidence="1">Leaves</tissue>
    </source>
</reference>
<keyword evidence="2" id="KW-1185">Reference proteome</keyword>
<protein>
    <submittedName>
        <fullName evidence="1">Uncharacterized protein</fullName>
    </submittedName>
</protein>
<dbReference type="Proteomes" id="UP001180020">
    <property type="component" value="Unassembled WGS sequence"/>
</dbReference>
<accession>A0AAV9C9M2</accession>
<organism evidence="1 2">
    <name type="scientific">Acorus calamus</name>
    <name type="common">Sweet flag</name>
    <dbReference type="NCBI Taxonomy" id="4465"/>
    <lineage>
        <taxon>Eukaryota</taxon>
        <taxon>Viridiplantae</taxon>
        <taxon>Streptophyta</taxon>
        <taxon>Embryophyta</taxon>
        <taxon>Tracheophyta</taxon>
        <taxon>Spermatophyta</taxon>
        <taxon>Magnoliopsida</taxon>
        <taxon>Liliopsida</taxon>
        <taxon>Acoraceae</taxon>
        <taxon>Acorus</taxon>
    </lineage>
</organism>
<evidence type="ECO:0000313" key="1">
    <source>
        <dbReference type="EMBL" id="KAK1285570.1"/>
    </source>
</evidence>
<dbReference type="EMBL" id="JAUJYO010000020">
    <property type="protein sequence ID" value="KAK1285570.1"/>
    <property type="molecule type" value="Genomic_DNA"/>
</dbReference>
<dbReference type="AlphaFoldDB" id="A0AAV9C9M2"/>
<name>A0AAV9C9M2_ACOCL</name>